<proteinExistence type="inferred from homology"/>
<evidence type="ECO:0000259" key="13">
    <source>
        <dbReference type="PROSITE" id="PS51722"/>
    </source>
</evidence>
<dbReference type="PROSITE" id="PS51722">
    <property type="entry name" value="G_TR_2"/>
    <property type="match status" value="1"/>
</dbReference>
<dbReference type="PRINTS" id="PR00315">
    <property type="entry name" value="ELONGATNFCT"/>
</dbReference>
<gene>
    <name evidence="12" type="primary">lepA</name>
    <name evidence="14" type="ORF">SAMN05421842_10691</name>
</gene>
<dbReference type="InterPro" id="IPR005225">
    <property type="entry name" value="Small_GTP-bd"/>
</dbReference>
<evidence type="ECO:0000256" key="5">
    <source>
        <dbReference type="ARBA" id="ARBA00022917"/>
    </source>
</evidence>
<feature type="domain" description="Tr-type G" evidence="13">
    <location>
        <begin position="7"/>
        <end position="189"/>
    </location>
</feature>
<comment type="similarity">
    <text evidence="10">Belongs to the GTP-binding elongation factor family. LepA subfamily.</text>
</comment>
<dbReference type="FunFam" id="2.40.30.10:FF:000015">
    <property type="entry name" value="Translation factor GUF1, mitochondrial"/>
    <property type="match status" value="1"/>
</dbReference>
<keyword evidence="2 12" id="KW-1003">Cell membrane</keyword>
<evidence type="ECO:0000256" key="8">
    <source>
        <dbReference type="ARBA" id="ARBA00050293"/>
    </source>
</evidence>
<dbReference type="InterPro" id="IPR031157">
    <property type="entry name" value="G_TR_CS"/>
</dbReference>
<accession>A0A1I1KQ50</accession>
<dbReference type="CDD" id="cd03699">
    <property type="entry name" value="EF4_II"/>
    <property type="match status" value="1"/>
</dbReference>
<dbReference type="RefSeq" id="WP_090089606.1">
    <property type="nucleotide sequence ID" value="NZ_FOMG01000006.1"/>
</dbReference>
<dbReference type="GO" id="GO:0045727">
    <property type="term" value="P:positive regulation of translation"/>
    <property type="evidence" value="ECO:0007669"/>
    <property type="project" value="UniProtKB-UniRule"/>
</dbReference>
<evidence type="ECO:0000256" key="2">
    <source>
        <dbReference type="ARBA" id="ARBA00022475"/>
    </source>
</evidence>
<dbReference type="Pfam" id="PF00679">
    <property type="entry name" value="EFG_C"/>
    <property type="match status" value="1"/>
</dbReference>
<keyword evidence="3 12" id="KW-0547">Nucleotide-binding</keyword>
<dbReference type="EC" id="3.6.5.n1" evidence="11 12"/>
<dbReference type="Gene3D" id="3.30.70.870">
    <property type="entry name" value="Elongation Factor G (Translational Gtpase), domain 3"/>
    <property type="match status" value="1"/>
</dbReference>
<dbReference type="FunFam" id="3.40.50.300:FF:000078">
    <property type="entry name" value="Elongation factor 4"/>
    <property type="match status" value="1"/>
</dbReference>
<feature type="binding site" evidence="12">
    <location>
        <begin position="19"/>
        <end position="24"/>
    </location>
    <ligand>
        <name>GTP</name>
        <dbReference type="ChEBI" id="CHEBI:37565"/>
    </ligand>
</feature>
<dbReference type="HAMAP" id="MF_00071">
    <property type="entry name" value="LepA"/>
    <property type="match status" value="1"/>
</dbReference>
<dbReference type="SUPFAM" id="SSF52540">
    <property type="entry name" value="P-loop containing nucleoside triphosphate hydrolases"/>
    <property type="match status" value="1"/>
</dbReference>
<dbReference type="FunFam" id="3.30.70.240:FF:000007">
    <property type="entry name" value="Translation factor GUF1, mitochondrial"/>
    <property type="match status" value="1"/>
</dbReference>
<dbReference type="Gene3D" id="2.40.30.10">
    <property type="entry name" value="Translation factors"/>
    <property type="match status" value="1"/>
</dbReference>
<dbReference type="GO" id="GO:0005525">
    <property type="term" value="F:GTP binding"/>
    <property type="evidence" value="ECO:0007669"/>
    <property type="project" value="UniProtKB-UniRule"/>
</dbReference>
<comment type="catalytic activity">
    <reaction evidence="8 12">
        <text>GTP + H2O = GDP + phosphate + H(+)</text>
        <dbReference type="Rhea" id="RHEA:19669"/>
        <dbReference type="ChEBI" id="CHEBI:15377"/>
        <dbReference type="ChEBI" id="CHEBI:15378"/>
        <dbReference type="ChEBI" id="CHEBI:37565"/>
        <dbReference type="ChEBI" id="CHEBI:43474"/>
        <dbReference type="ChEBI" id="CHEBI:58189"/>
        <dbReference type="EC" id="3.6.5.n1"/>
    </reaction>
</comment>
<dbReference type="PANTHER" id="PTHR43512:SF4">
    <property type="entry name" value="TRANSLATION FACTOR GUF1 HOMOLOG, CHLOROPLASTIC"/>
    <property type="match status" value="1"/>
</dbReference>
<dbReference type="Pfam" id="PF00009">
    <property type="entry name" value="GTP_EFTU"/>
    <property type="match status" value="1"/>
</dbReference>
<dbReference type="Proteomes" id="UP000199263">
    <property type="component" value="Unassembled WGS sequence"/>
</dbReference>
<dbReference type="NCBIfam" id="TIGR00231">
    <property type="entry name" value="small_GTP"/>
    <property type="match status" value="1"/>
</dbReference>
<dbReference type="InterPro" id="IPR027417">
    <property type="entry name" value="P-loop_NTPase"/>
</dbReference>
<dbReference type="Gene3D" id="3.30.70.2570">
    <property type="entry name" value="Elongation factor 4, C-terminal domain"/>
    <property type="match status" value="1"/>
</dbReference>
<dbReference type="Pfam" id="PF03144">
    <property type="entry name" value="GTP_EFTU_D2"/>
    <property type="match status" value="1"/>
</dbReference>
<dbReference type="InterPro" id="IPR000640">
    <property type="entry name" value="EFG_V-like"/>
</dbReference>
<keyword evidence="7 12" id="KW-0472">Membrane</keyword>
<keyword evidence="6 12" id="KW-0342">GTP-binding</keyword>
<dbReference type="GO" id="GO:0003924">
    <property type="term" value="F:GTPase activity"/>
    <property type="evidence" value="ECO:0007669"/>
    <property type="project" value="UniProtKB-UniRule"/>
</dbReference>
<evidence type="ECO:0000256" key="7">
    <source>
        <dbReference type="ARBA" id="ARBA00023136"/>
    </source>
</evidence>
<evidence type="ECO:0000256" key="12">
    <source>
        <dbReference type="HAMAP-Rule" id="MF_00071"/>
    </source>
</evidence>
<evidence type="ECO:0000256" key="6">
    <source>
        <dbReference type="ARBA" id="ARBA00023134"/>
    </source>
</evidence>
<evidence type="ECO:0000313" key="14">
    <source>
        <dbReference type="EMBL" id="SFC62412.1"/>
    </source>
</evidence>
<dbReference type="PROSITE" id="PS00301">
    <property type="entry name" value="G_TR_1"/>
    <property type="match status" value="1"/>
</dbReference>
<dbReference type="InterPro" id="IPR035654">
    <property type="entry name" value="LepA_IV"/>
</dbReference>
<dbReference type="InterPro" id="IPR035647">
    <property type="entry name" value="EFG_III/V"/>
</dbReference>
<dbReference type="CDD" id="cd16260">
    <property type="entry name" value="EF4_III"/>
    <property type="match status" value="1"/>
</dbReference>
<dbReference type="InterPro" id="IPR038363">
    <property type="entry name" value="LepA_C_sf"/>
</dbReference>
<dbReference type="OrthoDB" id="9804431at2"/>
<dbReference type="InterPro" id="IPR004161">
    <property type="entry name" value="EFTu-like_2"/>
</dbReference>
<keyword evidence="4 12" id="KW-0378">Hydrolase</keyword>
<comment type="subcellular location">
    <subcellularLocation>
        <location evidence="12">Cell membrane</location>
        <topology evidence="12">Peripheral membrane protein</topology>
        <orientation evidence="12">Cytoplasmic side</orientation>
    </subcellularLocation>
</comment>
<dbReference type="AlphaFoldDB" id="A0A1I1KQ50"/>
<evidence type="ECO:0000256" key="1">
    <source>
        <dbReference type="ARBA" id="ARBA00005454"/>
    </source>
</evidence>
<evidence type="ECO:0000256" key="4">
    <source>
        <dbReference type="ARBA" id="ARBA00022801"/>
    </source>
</evidence>
<keyword evidence="5 12" id="KW-0648">Protein biosynthesis</keyword>
<dbReference type="GO" id="GO:0043022">
    <property type="term" value="F:ribosome binding"/>
    <property type="evidence" value="ECO:0007669"/>
    <property type="project" value="UniProtKB-UniRule"/>
</dbReference>
<organism evidence="14 15">
    <name type="scientific">Clostridium uliginosum</name>
    <dbReference type="NCBI Taxonomy" id="119641"/>
    <lineage>
        <taxon>Bacteria</taxon>
        <taxon>Bacillati</taxon>
        <taxon>Bacillota</taxon>
        <taxon>Clostridia</taxon>
        <taxon>Eubacteriales</taxon>
        <taxon>Clostridiaceae</taxon>
        <taxon>Clostridium</taxon>
    </lineage>
</organism>
<dbReference type="GO" id="GO:0003746">
    <property type="term" value="F:translation elongation factor activity"/>
    <property type="evidence" value="ECO:0007669"/>
    <property type="project" value="UniProtKB-UniRule"/>
</dbReference>
<dbReference type="Gene3D" id="3.30.70.240">
    <property type="match status" value="1"/>
</dbReference>
<evidence type="ECO:0000256" key="9">
    <source>
        <dbReference type="ARBA" id="ARBA00057626"/>
    </source>
</evidence>
<dbReference type="EMBL" id="FOMG01000006">
    <property type="protein sequence ID" value="SFC62412.1"/>
    <property type="molecule type" value="Genomic_DNA"/>
</dbReference>
<evidence type="ECO:0000256" key="11">
    <source>
        <dbReference type="ARBA" id="ARBA00066744"/>
    </source>
</evidence>
<dbReference type="Gene3D" id="3.40.50.300">
    <property type="entry name" value="P-loop containing nucleotide triphosphate hydrolases"/>
    <property type="match status" value="1"/>
</dbReference>
<dbReference type="InterPro" id="IPR000795">
    <property type="entry name" value="T_Tr_GTP-bd_dom"/>
</dbReference>
<dbReference type="CDD" id="cd03709">
    <property type="entry name" value="lepA_C"/>
    <property type="match status" value="1"/>
</dbReference>
<name>A0A1I1KQ50_9CLOT</name>
<evidence type="ECO:0000256" key="10">
    <source>
        <dbReference type="ARBA" id="ARBA00061052"/>
    </source>
</evidence>
<dbReference type="GO" id="GO:0005886">
    <property type="term" value="C:plasma membrane"/>
    <property type="evidence" value="ECO:0007669"/>
    <property type="project" value="UniProtKB-SubCell"/>
</dbReference>
<dbReference type="NCBIfam" id="TIGR01393">
    <property type="entry name" value="lepA"/>
    <property type="match status" value="1"/>
</dbReference>
<dbReference type="STRING" id="119641.SAMN05421842_10691"/>
<protein>
    <recommendedName>
        <fullName evidence="11 12">Elongation factor 4</fullName>
        <shortName evidence="12">EF-4</shortName>
        <ecNumber evidence="11 12">3.6.5.n1</ecNumber>
    </recommendedName>
    <alternativeName>
        <fullName evidence="12">Ribosomal back-translocase LepA</fullName>
    </alternativeName>
</protein>
<dbReference type="PANTHER" id="PTHR43512">
    <property type="entry name" value="TRANSLATION FACTOR GUF1-RELATED"/>
    <property type="match status" value="1"/>
</dbReference>
<comment type="function">
    <text evidence="9 12">Required for accurate and efficient protein synthesis under certain stress conditions. May act as a fidelity factor of the translation reaction, by catalyzing a one-codon backward translocation of tRNAs on improperly translocated ribosomes. Back-translocation proceeds from a post-translocation (POST) complex to a pre-translocation (PRE) complex, thus giving elongation factor G a second chance to translocate the tRNAs correctly. Binds to ribosomes in a GTP-dependent manner.</text>
</comment>
<feature type="binding site" evidence="12">
    <location>
        <begin position="136"/>
        <end position="139"/>
    </location>
    <ligand>
        <name>GTP</name>
        <dbReference type="ChEBI" id="CHEBI:37565"/>
    </ligand>
</feature>
<dbReference type="Pfam" id="PF06421">
    <property type="entry name" value="LepA_C"/>
    <property type="match status" value="1"/>
</dbReference>
<evidence type="ECO:0000256" key="3">
    <source>
        <dbReference type="ARBA" id="ARBA00022741"/>
    </source>
</evidence>
<dbReference type="FunFam" id="3.30.70.2570:FF:000001">
    <property type="entry name" value="Translation factor GUF1, mitochondrial"/>
    <property type="match status" value="1"/>
</dbReference>
<dbReference type="InterPro" id="IPR006297">
    <property type="entry name" value="EF-4"/>
</dbReference>
<dbReference type="SUPFAM" id="SSF54980">
    <property type="entry name" value="EF-G C-terminal domain-like"/>
    <property type="match status" value="2"/>
</dbReference>
<dbReference type="CDD" id="cd01890">
    <property type="entry name" value="LepA"/>
    <property type="match status" value="1"/>
</dbReference>
<evidence type="ECO:0000313" key="15">
    <source>
        <dbReference type="Proteomes" id="UP000199263"/>
    </source>
</evidence>
<dbReference type="InterPro" id="IPR013842">
    <property type="entry name" value="LepA_CTD"/>
</dbReference>
<reference evidence="14 15" key="1">
    <citation type="submission" date="2016-10" db="EMBL/GenBank/DDBJ databases">
        <authorList>
            <person name="de Groot N.N."/>
        </authorList>
    </citation>
    <scope>NUCLEOTIDE SEQUENCE [LARGE SCALE GENOMIC DNA]</scope>
    <source>
        <strain evidence="14 15">DSM 12992</strain>
    </source>
</reference>
<keyword evidence="15" id="KW-1185">Reference proteome</keyword>
<comment type="similarity">
    <text evidence="1 12">Belongs to the TRAFAC class translation factor GTPase superfamily. Classic translation factor GTPase family. LepA subfamily.</text>
</comment>
<dbReference type="SMART" id="SM00838">
    <property type="entry name" value="EFG_C"/>
    <property type="match status" value="1"/>
</dbReference>
<sequence>MKSERQEHIRNFSIVAHIDHGKSTLADRLLETTGTLTKREMDEQILDNMEIERERGITIKSQAARLVYRRENGEEYILNLIDTPGHVDFTYEVSRSLAACEGAVLVVDATQGIQAQTLANCYLALDNNLEIAPVINKIDLPSARPEEVKQEIEDVIGIDAERAPMISAKTGLNIEQVLESIVENLPAPNGDEEAPLKALIFDSYYDSYKGVVCIVRILDGKVKPGDKIKLMATNKFYDVVEVGVFIPSVLQTDGLSAGDVGYITASIKNVRDARVGDTITEANRQTEKALPGYKPAIPMVYSGIYPVDGAKYDELKEALEKLQINDAALNFEPETSIALGFGFRCGFLGLLHMEIIQERIEREFNLDIITTAPSVIYKVIKTDGEVLEITNPTNLPSMTEIDYMEEPVVKAAIITPTDYVGAVMELCQERRGTYIDMQYIEETRAVINYDIPLNEIVYDFFDTLKSRTRGYASLDYEFKGYITTELVKLDIMLNGDVVDALSMIVPKERAYHKGRGIAEKLKEIIPRQLFEIPIQAAVGAKIIARETVKAMRKDVLAKCYGGDISRKKKLLEKQKEGKKRMRQVGSVEVPQEAFMAVLKVD</sequence>
<dbReference type="FunFam" id="3.30.70.870:FF:000004">
    <property type="entry name" value="Translation factor GUF1, mitochondrial"/>
    <property type="match status" value="1"/>
</dbReference>